<evidence type="ECO:0000313" key="2">
    <source>
        <dbReference type="Proteomes" id="UP000095281"/>
    </source>
</evidence>
<dbReference type="AlphaFoldDB" id="A0A1I8BRM9"/>
<keyword evidence="2" id="KW-1185">Reference proteome</keyword>
<protein>
    <submittedName>
        <fullName evidence="3">Regulator</fullName>
    </submittedName>
</protein>
<evidence type="ECO:0000313" key="3">
    <source>
        <dbReference type="WBParaSite" id="MhA1_Contig418.frz3.gene5"/>
    </source>
</evidence>
<evidence type="ECO:0000256" key="1">
    <source>
        <dbReference type="SAM" id="MobiDB-lite"/>
    </source>
</evidence>
<proteinExistence type="predicted"/>
<dbReference type="Proteomes" id="UP000095281">
    <property type="component" value="Unplaced"/>
</dbReference>
<sequence length="79" mass="9352">MNQNDNKDNVHRERVDKKVSGMSESAKEQFSEISATLNNKSLPDQERWQRVLQIYDKMEPGLRNEFEQKFKGFQSAFEN</sequence>
<feature type="compositionally biased region" description="Basic and acidic residues" evidence="1">
    <location>
        <begin position="1"/>
        <end position="30"/>
    </location>
</feature>
<accession>A0A1I8BRM9</accession>
<name>A0A1I8BRM9_MELHA</name>
<dbReference type="WBParaSite" id="MhA1_Contig418.frz3.gene5">
    <property type="protein sequence ID" value="MhA1_Contig418.frz3.gene5"/>
    <property type="gene ID" value="MhA1_Contig418.frz3.gene5"/>
</dbReference>
<organism evidence="2 3">
    <name type="scientific">Meloidogyne hapla</name>
    <name type="common">Root-knot nematode worm</name>
    <dbReference type="NCBI Taxonomy" id="6305"/>
    <lineage>
        <taxon>Eukaryota</taxon>
        <taxon>Metazoa</taxon>
        <taxon>Ecdysozoa</taxon>
        <taxon>Nematoda</taxon>
        <taxon>Chromadorea</taxon>
        <taxon>Rhabditida</taxon>
        <taxon>Tylenchina</taxon>
        <taxon>Tylenchomorpha</taxon>
        <taxon>Tylenchoidea</taxon>
        <taxon>Meloidogynidae</taxon>
        <taxon>Meloidogyninae</taxon>
        <taxon>Meloidogyne</taxon>
    </lineage>
</organism>
<feature type="region of interest" description="Disordered" evidence="1">
    <location>
        <begin position="1"/>
        <end position="38"/>
    </location>
</feature>
<reference evidence="3" key="1">
    <citation type="submission" date="2016-11" db="UniProtKB">
        <authorList>
            <consortium name="WormBaseParasite"/>
        </authorList>
    </citation>
    <scope>IDENTIFICATION</scope>
</reference>